<gene>
    <name evidence="2" type="ORF">HMI01_08330</name>
</gene>
<organism evidence="2 3">
    <name type="scientific">Halolactibacillus miurensis</name>
    <dbReference type="NCBI Taxonomy" id="306541"/>
    <lineage>
        <taxon>Bacteria</taxon>
        <taxon>Bacillati</taxon>
        <taxon>Bacillota</taxon>
        <taxon>Bacilli</taxon>
        <taxon>Bacillales</taxon>
        <taxon>Bacillaceae</taxon>
        <taxon>Halolactibacillus</taxon>
    </lineage>
</organism>
<reference evidence="2 3" key="1">
    <citation type="submission" date="2019-07" db="EMBL/GenBank/DDBJ databases">
        <title>Whole genome shotgun sequence of Halolactibacillus miurensis NBRC 100873.</title>
        <authorList>
            <person name="Hosoyama A."/>
            <person name="Uohara A."/>
            <person name="Ohji S."/>
            <person name="Ichikawa N."/>
        </authorList>
    </citation>
    <scope>NUCLEOTIDE SEQUENCE [LARGE SCALE GENOMIC DNA]</scope>
    <source>
        <strain evidence="2 3">NBRC 100873</strain>
    </source>
</reference>
<evidence type="ECO:0000313" key="2">
    <source>
        <dbReference type="EMBL" id="GEM03845.1"/>
    </source>
</evidence>
<keyword evidence="3" id="KW-1185">Reference proteome</keyword>
<evidence type="ECO:0000313" key="3">
    <source>
        <dbReference type="Proteomes" id="UP000321773"/>
    </source>
</evidence>
<dbReference type="Proteomes" id="UP000321773">
    <property type="component" value="Unassembled WGS sequence"/>
</dbReference>
<keyword evidence="1" id="KW-0472">Membrane</keyword>
<keyword evidence="1" id="KW-1133">Transmembrane helix</keyword>
<accession>A0ABQ0VUY0</accession>
<keyword evidence="1" id="KW-0812">Transmembrane</keyword>
<feature type="transmembrane region" description="Helical" evidence="1">
    <location>
        <begin position="30"/>
        <end position="51"/>
    </location>
</feature>
<proteinExistence type="predicted"/>
<comment type="caution">
    <text evidence="2">The sequence shown here is derived from an EMBL/GenBank/DDBJ whole genome shotgun (WGS) entry which is preliminary data.</text>
</comment>
<sequence>MGLVIFILCLISISNFLVLLDFGTTIIQAFVYSLPINLTVCTIIFLMYQILIEVMKSNSNK</sequence>
<evidence type="ECO:0000256" key="1">
    <source>
        <dbReference type="SAM" id="Phobius"/>
    </source>
</evidence>
<dbReference type="EMBL" id="BJWJ01000006">
    <property type="protein sequence ID" value="GEM03845.1"/>
    <property type="molecule type" value="Genomic_DNA"/>
</dbReference>
<protein>
    <submittedName>
        <fullName evidence="2">Uncharacterized protein</fullName>
    </submittedName>
</protein>
<name>A0ABQ0VUY0_9BACI</name>